<protein>
    <submittedName>
        <fullName evidence="2">Alpha/beta fold hydrolase</fullName>
    </submittedName>
</protein>
<name>A0A831WUF8_PROAE</name>
<proteinExistence type="predicted"/>
<dbReference type="Gene3D" id="3.40.50.1820">
    <property type="entry name" value="alpha/beta hydrolase"/>
    <property type="match status" value="1"/>
</dbReference>
<organism evidence="2">
    <name type="scientific">Prosthecochloris aestuarii</name>
    <dbReference type="NCBI Taxonomy" id="1102"/>
    <lineage>
        <taxon>Bacteria</taxon>
        <taxon>Pseudomonadati</taxon>
        <taxon>Chlorobiota</taxon>
        <taxon>Chlorobiia</taxon>
        <taxon>Chlorobiales</taxon>
        <taxon>Chlorobiaceae</taxon>
        <taxon>Prosthecochloris</taxon>
    </lineage>
</organism>
<dbReference type="Proteomes" id="UP000886335">
    <property type="component" value="Unassembled WGS sequence"/>
</dbReference>
<dbReference type="AlphaFoldDB" id="A0A831WUF8"/>
<keyword evidence="2" id="KW-0378">Hydrolase</keyword>
<dbReference type="InterPro" id="IPR029058">
    <property type="entry name" value="AB_hydrolase_fold"/>
</dbReference>
<dbReference type="PRINTS" id="PR00111">
    <property type="entry name" value="ABHYDROLASE"/>
</dbReference>
<sequence>MLTYTGVHLDRISQTGHAVLFLHAFPLSSVMWVEQLGSMFQHRVAAIAPNIYGVEGSDTKEPWSFADYCDELAPLLGDLGIVRATVVGLSMGGYQAFELYRRYPGIVNSMVLCDTRAEADTPEALENRWAFIEAVTNNGPEEAYERMLPNVFAPGAAESNPLMAETFRSIIVHQSTQAITSAMRAIAERPDSTAMLDTITCPVTLVTGREDSLTPPSLARSMHNRITDSTLHILPGAGHLSNMEQPAAFNDLLLDHLGRTGELPEA</sequence>
<dbReference type="EMBL" id="DSBW01000077">
    <property type="protein sequence ID" value="HED30731.1"/>
    <property type="molecule type" value="Genomic_DNA"/>
</dbReference>
<dbReference type="GO" id="GO:0016787">
    <property type="term" value="F:hydrolase activity"/>
    <property type="evidence" value="ECO:0007669"/>
    <property type="project" value="UniProtKB-KW"/>
</dbReference>
<evidence type="ECO:0000259" key="1">
    <source>
        <dbReference type="Pfam" id="PF12697"/>
    </source>
</evidence>
<dbReference type="PANTHER" id="PTHR43798">
    <property type="entry name" value="MONOACYLGLYCEROL LIPASE"/>
    <property type="match status" value="1"/>
</dbReference>
<evidence type="ECO:0000313" key="2">
    <source>
        <dbReference type="EMBL" id="HED30731.1"/>
    </source>
</evidence>
<dbReference type="InterPro" id="IPR000639">
    <property type="entry name" value="Epox_hydrolase-like"/>
</dbReference>
<accession>A0A831WUF8</accession>
<gene>
    <name evidence="2" type="ORF">ENN50_03375</name>
</gene>
<comment type="caution">
    <text evidence="2">The sequence shown here is derived from an EMBL/GenBank/DDBJ whole genome shotgun (WGS) entry which is preliminary data.</text>
</comment>
<dbReference type="InterPro" id="IPR050266">
    <property type="entry name" value="AB_hydrolase_sf"/>
</dbReference>
<dbReference type="PRINTS" id="PR00412">
    <property type="entry name" value="EPOXHYDRLASE"/>
</dbReference>
<reference evidence="2" key="1">
    <citation type="journal article" date="2020" name="mSystems">
        <title>Genome- and Community-Level Interaction Insights into Carbon Utilization and Element Cycling Functions of Hydrothermarchaeota in Hydrothermal Sediment.</title>
        <authorList>
            <person name="Zhou Z."/>
            <person name="Liu Y."/>
            <person name="Xu W."/>
            <person name="Pan J."/>
            <person name="Luo Z.H."/>
            <person name="Li M."/>
        </authorList>
    </citation>
    <scope>NUCLEOTIDE SEQUENCE [LARGE SCALE GENOMIC DNA]</scope>
    <source>
        <strain evidence="2">SpSt-1181</strain>
    </source>
</reference>
<dbReference type="InterPro" id="IPR000073">
    <property type="entry name" value="AB_hydrolase_1"/>
</dbReference>
<dbReference type="Pfam" id="PF12697">
    <property type="entry name" value="Abhydrolase_6"/>
    <property type="match status" value="1"/>
</dbReference>
<dbReference type="SUPFAM" id="SSF53474">
    <property type="entry name" value="alpha/beta-Hydrolases"/>
    <property type="match status" value="1"/>
</dbReference>
<feature type="domain" description="AB hydrolase-1" evidence="1">
    <location>
        <begin position="19"/>
        <end position="251"/>
    </location>
</feature>